<proteinExistence type="predicted"/>
<name>A0A9P6KT06_9PLEO</name>
<dbReference type="Proteomes" id="UP000756921">
    <property type="component" value="Unassembled WGS sequence"/>
</dbReference>
<dbReference type="EMBL" id="WJXW01000004">
    <property type="protein sequence ID" value="KAF9737785.1"/>
    <property type="molecule type" value="Genomic_DNA"/>
</dbReference>
<organism evidence="1 2">
    <name type="scientific">Paraphaeosphaeria minitans</name>
    <dbReference type="NCBI Taxonomy" id="565426"/>
    <lineage>
        <taxon>Eukaryota</taxon>
        <taxon>Fungi</taxon>
        <taxon>Dikarya</taxon>
        <taxon>Ascomycota</taxon>
        <taxon>Pezizomycotina</taxon>
        <taxon>Dothideomycetes</taxon>
        <taxon>Pleosporomycetidae</taxon>
        <taxon>Pleosporales</taxon>
        <taxon>Massarineae</taxon>
        <taxon>Didymosphaeriaceae</taxon>
        <taxon>Paraphaeosphaeria</taxon>
    </lineage>
</organism>
<evidence type="ECO:0000313" key="2">
    <source>
        <dbReference type="Proteomes" id="UP000756921"/>
    </source>
</evidence>
<evidence type="ECO:0000313" key="1">
    <source>
        <dbReference type="EMBL" id="KAF9737785.1"/>
    </source>
</evidence>
<accession>A0A9P6KT06</accession>
<keyword evidence="2" id="KW-1185">Reference proteome</keyword>
<protein>
    <submittedName>
        <fullName evidence="1">Uncharacterized protein</fullName>
    </submittedName>
</protein>
<gene>
    <name evidence="1" type="ORF">PMIN01_05564</name>
</gene>
<comment type="caution">
    <text evidence="1">The sequence shown here is derived from an EMBL/GenBank/DDBJ whole genome shotgun (WGS) entry which is preliminary data.</text>
</comment>
<sequence length="112" mass="12622">MDTAWVSETFWRRRSRLPNHAGRQVRPVVVAPSNGTSPTQPMLVYLGPHVQPHFSTASSSSSQHLQPTIRGTLRQAVLRFVAVFESAHRPVAPLLERGPPFFTAFRARRLRP</sequence>
<dbReference type="AlphaFoldDB" id="A0A9P6KT06"/>
<reference evidence="1" key="1">
    <citation type="journal article" date="2020" name="Mol. Plant Microbe Interact.">
        <title>Genome Sequence of the Biocontrol Agent Coniothyrium minitans strain Conio (IMI 134523).</title>
        <authorList>
            <person name="Patel D."/>
            <person name="Shittu T.A."/>
            <person name="Baroncelli R."/>
            <person name="Muthumeenakshi S."/>
            <person name="Osborne T.H."/>
            <person name="Janganan T.K."/>
            <person name="Sreenivasaprasad S."/>
        </authorList>
    </citation>
    <scope>NUCLEOTIDE SEQUENCE</scope>
    <source>
        <strain evidence="1">Conio</strain>
    </source>
</reference>